<dbReference type="InterPro" id="IPR001279">
    <property type="entry name" value="Metallo-B-lactamas"/>
</dbReference>
<evidence type="ECO:0000313" key="15">
    <source>
        <dbReference type="JaponicusDB" id="SJAG_00997"/>
    </source>
</evidence>
<evidence type="ECO:0000313" key="14">
    <source>
        <dbReference type="EMBL" id="EEB05970.1"/>
    </source>
</evidence>
<name>B6JX69_SCHJY</name>
<dbReference type="Gene3D" id="3.60.15.10">
    <property type="entry name" value="Ribonuclease Z/Hydroxyacylglutathione hydrolase-like"/>
    <property type="match status" value="2"/>
</dbReference>
<dbReference type="Proteomes" id="UP000001744">
    <property type="component" value="Unassembled WGS sequence"/>
</dbReference>
<dbReference type="CDD" id="cd07718">
    <property type="entry name" value="RNaseZ_ELAC1_ELAC2-C-term-like_MBL-fold"/>
    <property type="match status" value="1"/>
</dbReference>
<keyword evidence="10" id="KW-0862">Zinc</keyword>
<dbReference type="GO" id="GO:0046872">
    <property type="term" value="F:metal ion binding"/>
    <property type="evidence" value="ECO:0007669"/>
    <property type="project" value="UniProtKB-KW"/>
</dbReference>
<dbReference type="HOGENOM" id="CLU_006220_2_0_1"/>
<keyword evidence="5" id="KW-0819">tRNA processing</keyword>
<evidence type="ECO:0000256" key="2">
    <source>
        <dbReference type="ARBA" id="ARBA00001947"/>
    </source>
</evidence>
<reference evidence="14 16" key="1">
    <citation type="journal article" date="2011" name="Science">
        <title>Comparative functional genomics of the fission yeasts.</title>
        <authorList>
            <person name="Rhind N."/>
            <person name="Chen Z."/>
            <person name="Yassour M."/>
            <person name="Thompson D.A."/>
            <person name="Haas B.J."/>
            <person name="Habib N."/>
            <person name="Wapinski I."/>
            <person name="Roy S."/>
            <person name="Lin M.F."/>
            <person name="Heiman D.I."/>
            <person name="Young S.K."/>
            <person name="Furuya K."/>
            <person name="Guo Y."/>
            <person name="Pidoux A."/>
            <person name="Chen H.M."/>
            <person name="Robbertse B."/>
            <person name="Goldberg J.M."/>
            <person name="Aoki K."/>
            <person name="Bayne E.H."/>
            <person name="Berlin A.M."/>
            <person name="Desjardins C.A."/>
            <person name="Dobbs E."/>
            <person name="Dukaj L."/>
            <person name="Fan L."/>
            <person name="FitzGerald M.G."/>
            <person name="French C."/>
            <person name="Gujja S."/>
            <person name="Hansen K."/>
            <person name="Keifenheim D."/>
            <person name="Levin J.Z."/>
            <person name="Mosher R.A."/>
            <person name="Mueller C.A."/>
            <person name="Pfiffner J."/>
            <person name="Priest M."/>
            <person name="Russ C."/>
            <person name="Smialowska A."/>
            <person name="Swoboda P."/>
            <person name="Sykes S.M."/>
            <person name="Vaughn M."/>
            <person name="Vengrova S."/>
            <person name="Yoder R."/>
            <person name="Zeng Q."/>
            <person name="Allshire R."/>
            <person name="Baulcombe D."/>
            <person name="Birren B.W."/>
            <person name="Brown W."/>
            <person name="Ekwall K."/>
            <person name="Kellis M."/>
            <person name="Leatherwood J."/>
            <person name="Levin H."/>
            <person name="Margalit H."/>
            <person name="Martienssen R."/>
            <person name="Nieduszynski C.A."/>
            <person name="Spatafora J.W."/>
            <person name="Friedman N."/>
            <person name="Dalgaard J.Z."/>
            <person name="Baumann P."/>
            <person name="Niki H."/>
            <person name="Regev A."/>
            <person name="Nusbaum C."/>
        </authorList>
    </citation>
    <scope>NUCLEOTIDE SEQUENCE [LARGE SCALE GENOMIC DNA]</scope>
    <source>
        <strain evidence="16">yFS275 / FY16936</strain>
    </source>
</reference>
<evidence type="ECO:0000256" key="7">
    <source>
        <dbReference type="ARBA" id="ARBA00022723"/>
    </source>
</evidence>
<keyword evidence="9" id="KW-0378">Hydrolase</keyword>
<dbReference type="Pfam" id="PF12706">
    <property type="entry name" value="Lactamase_B_2"/>
    <property type="match status" value="1"/>
</dbReference>
<keyword evidence="6" id="KW-0540">Nuclease</keyword>
<evidence type="ECO:0000256" key="10">
    <source>
        <dbReference type="ARBA" id="ARBA00022833"/>
    </source>
</evidence>
<dbReference type="OrthoDB" id="527344at2759"/>
<feature type="domain" description="tRNase Z endonuclease" evidence="13">
    <location>
        <begin position="16"/>
        <end position="78"/>
    </location>
</feature>
<evidence type="ECO:0000256" key="5">
    <source>
        <dbReference type="ARBA" id="ARBA00022694"/>
    </source>
</evidence>
<dbReference type="STRING" id="402676.B6JX69"/>
<dbReference type="GO" id="GO:0005739">
    <property type="term" value="C:mitochondrion"/>
    <property type="evidence" value="ECO:0000318"/>
    <property type="project" value="GO_Central"/>
</dbReference>
<dbReference type="InterPro" id="IPR027794">
    <property type="entry name" value="tRNase_Z_dom"/>
</dbReference>
<dbReference type="GO" id="GO:1990180">
    <property type="term" value="P:mitochondrial tRNA 3'-end processing"/>
    <property type="evidence" value="ECO:0000318"/>
    <property type="project" value="GO_Central"/>
</dbReference>
<dbReference type="VEuPathDB" id="FungiDB:SJAG_00997"/>
<dbReference type="GO" id="GO:0005634">
    <property type="term" value="C:nucleus"/>
    <property type="evidence" value="ECO:0007669"/>
    <property type="project" value="EnsemblFungi"/>
</dbReference>
<evidence type="ECO:0000256" key="9">
    <source>
        <dbReference type="ARBA" id="ARBA00022801"/>
    </source>
</evidence>
<dbReference type="EC" id="3.1.26.11" evidence="4"/>
<evidence type="ECO:0000313" key="16">
    <source>
        <dbReference type="Proteomes" id="UP000001744"/>
    </source>
</evidence>
<dbReference type="InterPro" id="IPR047151">
    <property type="entry name" value="RNZ2-like"/>
</dbReference>
<dbReference type="OMA" id="INYICQL"/>
<dbReference type="EMBL" id="KE651166">
    <property type="protein sequence ID" value="EEB05970.1"/>
    <property type="molecule type" value="Genomic_DNA"/>
</dbReference>
<accession>B6JX69</accession>
<comment type="similarity">
    <text evidence="3">Belongs to the RNase Z family.</text>
</comment>
<sequence length="755" mass="84289">MSQKRVAHGNRTFTVQFVSTSSPETSPIPCIHLFFDSKRYLFGSVGESCQRCVLSQQLRLARIEDVFFCQGYSLQNYNQEDNNELSLWDCYGGLPGFLLSLADIGEPKGDGKDSIGNSKLVLHGSRELPKLLSCMRHFTYHDVLDIQLDIFDDECPATFSDDNINVYPVVIQNPTLQVSPAKRRKREHAPKDDENSLVNEPNNVVHLGSAVPQSDAYNEGIDTHFSYVVQSHPSPGRFDAKKAKSLGITKGADCGKLARNENVQLPDGTIIKPSDVIGPDVPGLCFYFVYCPSLNWLEATLEHSAWSRAPKPVCIIHAVSQDVLNHPSYLSWLNSFGDNVSHLVSPLEPNHSVLFYKSSLTSLALNLLHPTIFPLGTSFLQTKLCKDGRFFKVVPRTTFTFGKTLKLNEPEAYPSIDSLLDTLKIENPDYVRLAGKARELVCQKTTSMIEPGHDIQLITLGTGSAMPSLYRNVSANLLRIPIFGETNKTYNILLDCGEGTLGRMARQFGDRLTEELAALRWIYISHMHADHHAGVNGILQAWAKVTEPDQVLFITAPQAFYNWLSEYATLDSLPMDRVVFINNTALRNDRPNITEACSREISHLFNSLGLNSLLTVPAIHCAYSFCVAFTLSNGCKIAYSGDTRPCLPFCNIGFNADLLIHEATLEDTMQDIAIKKQHCTHKEALDIAKQMQAKNVVLTHFSQRYPKLPDVHIESDSPNVALAFDGMAIRIHEISQFQHFVEPLKTLFSEKPIES</sequence>
<evidence type="ECO:0000259" key="13">
    <source>
        <dbReference type="Pfam" id="PF13691"/>
    </source>
</evidence>
<evidence type="ECO:0000256" key="8">
    <source>
        <dbReference type="ARBA" id="ARBA00022759"/>
    </source>
</evidence>
<proteinExistence type="inferred from homology"/>
<evidence type="ECO:0000256" key="4">
    <source>
        <dbReference type="ARBA" id="ARBA00012477"/>
    </source>
</evidence>
<feature type="region of interest" description="Disordered" evidence="11">
    <location>
        <begin position="178"/>
        <end position="200"/>
    </location>
</feature>
<dbReference type="SUPFAM" id="SSF56281">
    <property type="entry name" value="Metallo-hydrolase/oxidoreductase"/>
    <property type="match status" value="2"/>
</dbReference>
<dbReference type="GeneID" id="7050867"/>
<evidence type="ECO:0000259" key="12">
    <source>
        <dbReference type="Pfam" id="PF12706"/>
    </source>
</evidence>
<keyword evidence="8 14" id="KW-0255">Endonuclease</keyword>
<dbReference type="PANTHER" id="PTHR12553:SF73">
    <property type="entry name" value="RIBONUCLEASE Z 1"/>
    <property type="match status" value="1"/>
</dbReference>
<evidence type="ECO:0000256" key="3">
    <source>
        <dbReference type="ARBA" id="ARBA00007823"/>
    </source>
</evidence>
<organism evidence="14 16">
    <name type="scientific">Schizosaccharomyces japonicus (strain yFS275 / FY16936)</name>
    <name type="common">Fission yeast</name>
    <dbReference type="NCBI Taxonomy" id="402676"/>
    <lineage>
        <taxon>Eukaryota</taxon>
        <taxon>Fungi</taxon>
        <taxon>Dikarya</taxon>
        <taxon>Ascomycota</taxon>
        <taxon>Taphrinomycotina</taxon>
        <taxon>Schizosaccharomycetes</taxon>
        <taxon>Schizosaccharomycetales</taxon>
        <taxon>Schizosaccharomycetaceae</taxon>
        <taxon>Schizosaccharomyces</taxon>
    </lineage>
</organism>
<keyword evidence="7" id="KW-0479">Metal-binding</keyword>
<gene>
    <name evidence="15" type="primary">trz1</name>
    <name evidence="14" type="ORF">SJAG_00997</name>
</gene>
<dbReference type="eggNOG" id="KOG2121">
    <property type="taxonomic scope" value="Eukaryota"/>
</dbReference>
<dbReference type="PANTHER" id="PTHR12553">
    <property type="entry name" value="ZINC PHOSPHODIESTERASE ELAC PROTEIN 2"/>
    <property type="match status" value="1"/>
</dbReference>
<evidence type="ECO:0000256" key="6">
    <source>
        <dbReference type="ARBA" id="ARBA00022722"/>
    </source>
</evidence>
<evidence type="ECO:0000256" key="11">
    <source>
        <dbReference type="SAM" id="MobiDB-lite"/>
    </source>
</evidence>
<dbReference type="InterPro" id="IPR036866">
    <property type="entry name" value="RibonucZ/Hydroxyglut_hydro"/>
</dbReference>
<dbReference type="Pfam" id="PF13691">
    <property type="entry name" value="Lactamase_B_4"/>
    <property type="match status" value="1"/>
</dbReference>
<keyword evidence="16" id="KW-1185">Reference proteome</keyword>
<dbReference type="JaponicusDB" id="SJAG_00997">
    <property type="gene designation" value="trz1"/>
</dbReference>
<evidence type="ECO:0000256" key="1">
    <source>
        <dbReference type="ARBA" id="ARBA00000402"/>
    </source>
</evidence>
<dbReference type="AlphaFoldDB" id="B6JX69"/>
<comment type="catalytic activity">
    <reaction evidence="1">
        <text>Endonucleolytic cleavage of RNA, removing extra 3' nucleotides from tRNA precursor, generating 3' termini of tRNAs. A 3'-hydroxy group is left at the tRNA terminus and a 5'-phosphoryl group is left at the trailer molecule.</text>
        <dbReference type="EC" id="3.1.26.11"/>
    </reaction>
</comment>
<comment type="cofactor">
    <cofactor evidence="2">
        <name>Zn(2+)</name>
        <dbReference type="ChEBI" id="CHEBI:29105"/>
    </cofactor>
</comment>
<dbReference type="GO" id="GO:0042781">
    <property type="term" value="F:3'-tRNA processing endoribonuclease activity"/>
    <property type="evidence" value="ECO:0000318"/>
    <property type="project" value="GO_Central"/>
</dbReference>
<protein>
    <recommendedName>
        <fullName evidence="4">ribonuclease Z</fullName>
        <ecNumber evidence="4">3.1.26.11</ecNumber>
    </recommendedName>
</protein>
<feature type="domain" description="Metallo-beta-lactamase" evidence="12">
    <location>
        <begin position="490"/>
        <end position="701"/>
    </location>
</feature>
<dbReference type="RefSeq" id="XP_002172263.1">
    <property type="nucleotide sequence ID" value="XM_002172227.1"/>
</dbReference>